<evidence type="ECO:0000256" key="1">
    <source>
        <dbReference type="SAM" id="MobiDB-lite"/>
    </source>
</evidence>
<feature type="compositionally biased region" description="Basic and acidic residues" evidence="1">
    <location>
        <begin position="1"/>
        <end position="21"/>
    </location>
</feature>
<reference evidence="2 3" key="1">
    <citation type="submission" date="2024-05" db="EMBL/GenBank/DDBJ databases">
        <authorList>
            <person name="Wallberg A."/>
        </authorList>
    </citation>
    <scope>NUCLEOTIDE SEQUENCE [LARGE SCALE GENOMIC DNA]</scope>
</reference>
<feature type="region of interest" description="Disordered" evidence="1">
    <location>
        <begin position="1"/>
        <end position="62"/>
    </location>
</feature>
<protein>
    <submittedName>
        <fullName evidence="2">Uncharacterized protein</fullName>
    </submittedName>
</protein>
<dbReference type="AlphaFoldDB" id="A0AAV2PTJ1"/>
<feature type="compositionally biased region" description="Basic and acidic residues" evidence="1">
    <location>
        <begin position="36"/>
        <end position="49"/>
    </location>
</feature>
<evidence type="ECO:0000313" key="3">
    <source>
        <dbReference type="Proteomes" id="UP001497623"/>
    </source>
</evidence>
<dbReference type="Proteomes" id="UP001497623">
    <property type="component" value="Unassembled WGS sequence"/>
</dbReference>
<organism evidence="2 3">
    <name type="scientific">Meganyctiphanes norvegica</name>
    <name type="common">Northern krill</name>
    <name type="synonym">Thysanopoda norvegica</name>
    <dbReference type="NCBI Taxonomy" id="48144"/>
    <lineage>
        <taxon>Eukaryota</taxon>
        <taxon>Metazoa</taxon>
        <taxon>Ecdysozoa</taxon>
        <taxon>Arthropoda</taxon>
        <taxon>Crustacea</taxon>
        <taxon>Multicrustacea</taxon>
        <taxon>Malacostraca</taxon>
        <taxon>Eumalacostraca</taxon>
        <taxon>Eucarida</taxon>
        <taxon>Euphausiacea</taxon>
        <taxon>Euphausiidae</taxon>
        <taxon>Meganyctiphanes</taxon>
    </lineage>
</organism>
<comment type="caution">
    <text evidence="2">The sequence shown here is derived from an EMBL/GenBank/DDBJ whole genome shotgun (WGS) entry which is preliminary data.</text>
</comment>
<feature type="region of interest" description="Disordered" evidence="1">
    <location>
        <begin position="86"/>
        <end position="315"/>
    </location>
</feature>
<dbReference type="SMART" id="SM00248">
    <property type="entry name" value="ANK"/>
    <property type="match status" value="3"/>
</dbReference>
<feature type="compositionally biased region" description="Low complexity" evidence="1">
    <location>
        <begin position="163"/>
        <end position="180"/>
    </location>
</feature>
<accession>A0AAV2PTJ1</accession>
<feature type="compositionally biased region" description="Acidic residues" evidence="1">
    <location>
        <begin position="22"/>
        <end position="35"/>
    </location>
</feature>
<dbReference type="InterPro" id="IPR002110">
    <property type="entry name" value="Ankyrin_rpt"/>
</dbReference>
<dbReference type="Gene3D" id="1.25.40.20">
    <property type="entry name" value="Ankyrin repeat-containing domain"/>
    <property type="match status" value="1"/>
</dbReference>
<feature type="compositionally biased region" description="Polar residues" evidence="1">
    <location>
        <begin position="226"/>
        <end position="238"/>
    </location>
</feature>
<feature type="compositionally biased region" description="Acidic residues" evidence="1">
    <location>
        <begin position="89"/>
        <end position="102"/>
    </location>
</feature>
<dbReference type="EMBL" id="CAXKWB010001126">
    <property type="protein sequence ID" value="CAL4063420.1"/>
    <property type="molecule type" value="Genomic_DNA"/>
</dbReference>
<feature type="compositionally biased region" description="Polar residues" evidence="1">
    <location>
        <begin position="188"/>
        <end position="200"/>
    </location>
</feature>
<keyword evidence="3" id="KW-1185">Reference proteome</keyword>
<dbReference type="SUPFAM" id="SSF48403">
    <property type="entry name" value="Ankyrin repeat"/>
    <property type="match status" value="1"/>
</dbReference>
<feature type="compositionally biased region" description="Pro residues" evidence="1">
    <location>
        <begin position="130"/>
        <end position="149"/>
    </location>
</feature>
<feature type="compositionally biased region" description="Basic and acidic residues" evidence="1">
    <location>
        <begin position="103"/>
        <end position="115"/>
    </location>
</feature>
<dbReference type="InterPro" id="IPR036770">
    <property type="entry name" value="Ankyrin_rpt-contain_sf"/>
</dbReference>
<feature type="compositionally biased region" description="Low complexity" evidence="1">
    <location>
        <begin position="256"/>
        <end position="269"/>
    </location>
</feature>
<gene>
    <name evidence="2" type="ORF">MNOR_LOCUS3340</name>
</gene>
<evidence type="ECO:0000313" key="2">
    <source>
        <dbReference type="EMBL" id="CAL4063420.1"/>
    </source>
</evidence>
<name>A0AAV2PTJ1_MEGNR</name>
<proteinExistence type="predicted"/>
<feature type="compositionally biased region" description="Low complexity" evidence="1">
    <location>
        <begin position="277"/>
        <end position="286"/>
    </location>
</feature>
<feature type="compositionally biased region" description="Basic residues" evidence="1">
    <location>
        <begin position="239"/>
        <end position="249"/>
    </location>
</feature>
<sequence>MPRRSDPRGSKEDPMSKYEDKYDYEDEDDDDEDDPSELRDILGSKRSTDCESNASEDDNNNFDNIIYQVDDIDVDDDDDDKIGLLEKIVEDEEEENEEEIESDKESSDNECEAKVKKVSFSNVLPSFSSIPPPPSTKPTLPSIPPPPSSKPILSSLPPPPLSIPNLETSSESQSSNSSSEKVAISPRRIQNTEKNSASTTKHSEKISSEKVTVNRRRKQNTEKVSDSSTQLTANLSSKKVTKNPRRKKNTEKVTESSTMYSDIKSSSSSDPLATDPQSSLQSLQSQMQHITDMLSGKPKPSMATQNSIPEPCQCPRSDEEITEEIMGLAMEGKSRMKVQQIGQWILQGHDVNACAGTTTLLDTACNYCFLPLLEALVSSPHLHLNHTDHLGRTPLMMASIWYDPFNGGTSEQAVDLLTSANTNCVLDYGAKDEDGKTALIHAAENKRWGSAVILLERFKLHDIRSLVTAMFLALEGGSIDVVRYMQKNYKERLEKVSLQTAASLYVDKMGFAT</sequence>